<proteinExistence type="predicted"/>
<dbReference type="EMBL" id="JBIAXI010000041">
    <property type="protein sequence ID" value="MFF4779049.1"/>
    <property type="molecule type" value="Genomic_DNA"/>
</dbReference>
<keyword evidence="2" id="KW-1185">Reference proteome</keyword>
<comment type="caution">
    <text evidence="1">The sequence shown here is derived from an EMBL/GenBank/DDBJ whole genome shotgun (WGS) entry which is preliminary data.</text>
</comment>
<evidence type="ECO:0000313" key="2">
    <source>
        <dbReference type="Proteomes" id="UP001602119"/>
    </source>
</evidence>
<sequence>MSTFGDIHEVGPDLATLPGFVAAGRLSPEVDWHGSWERVAGAARALLDRLIAGKAVLDVERLA</sequence>
<gene>
    <name evidence="1" type="ORF">ACFY05_40140</name>
</gene>
<evidence type="ECO:0000313" key="1">
    <source>
        <dbReference type="EMBL" id="MFF4779049.1"/>
    </source>
</evidence>
<dbReference type="RefSeq" id="WP_387347714.1">
    <property type="nucleotide sequence ID" value="NZ_JBIAXI010000041.1"/>
</dbReference>
<dbReference type="Proteomes" id="UP001602119">
    <property type="component" value="Unassembled WGS sequence"/>
</dbReference>
<protein>
    <submittedName>
        <fullName evidence="1">Uncharacterized protein</fullName>
    </submittedName>
</protein>
<reference evidence="1 2" key="1">
    <citation type="submission" date="2024-10" db="EMBL/GenBank/DDBJ databases">
        <title>The Natural Products Discovery Center: Release of the First 8490 Sequenced Strains for Exploring Actinobacteria Biosynthetic Diversity.</title>
        <authorList>
            <person name="Kalkreuter E."/>
            <person name="Kautsar S.A."/>
            <person name="Yang D."/>
            <person name="Bader C.D."/>
            <person name="Teijaro C.N."/>
            <person name="Fluegel L."/>
            <person name="Davis C.M."/>
            <person name="Simpson J.R."/>
            <person name="Lauterbach L."/>
            <person name="Steele A.D."/>
            <person name="Gui C."/>
            <person name="Meng S."/>
            <person name="Li G."/>
            <person name="Viehrig K."/>
            <person name="Ye F."/>
            <person name="Su P."/>
            <person name="Kiefer A.F."/>
            <person name="Nichols A."/>
            <person name="Cepeda A.J."/>
            <person name="Yan W."/>
            <person name="Fan B."/>
            <person name="Jiang Y."/>
            <person name="Adhikari A."/>
            <person name="Zheng C.-J."/>
            <person name="Schuster L."/>
            <person name="Cowan T.M."/>
            <person name="Smanski M.J."/>
            <person name="Chevrette M.G."/>
            <person name="De Carvalho L.P.S."/>
            <person name="Shen B."/>
        </authorList>
    </citation>
    <scope>NUCLEOTIDE SEQUENCE [LARGE SCALE GENOMIC DNA]</scope>
    <source>
        <strain evidence="1 2">NPDC001281</strain>
    </source>
</reference>
<name>A0ABW6VMP1_MICFU</name>
<accession>A0ABW6VMP1</accession>
<organism evidence="1 2">
    <name type="scientific">Microtetraspora fusca</name>
    <dbReference type="NCBI Taxonomy" id="1997"/>
    <lineage>
        <taxon>Bacteria</taxon>
        <taxon>Bacillati</taxon>
        <taxon>Actinomycetota</taxon>
        <taxon>Actinomycetes</taxon>
        <taxon>Streptosporangiales</taxon>
        <taxon>Streptosporangiaceae</taxon>
        <taxon>Microtetraspora</taxon>
    </lineage>
</organism>